<dbReference type="EMBL" id="BGPR01010352">
    <property type="protein sequence ID" value="GBN45720.1"/>
    <property type="molecule type" value="Genomic_DNA"/>
</dbReference>
<name>A0A4Y2P5L3_ARAVE</name>
<accession>A0A4Y2P5L3</accession>
<comment type="caution">
    <text evidence="1">The sequence shown here is derived from an EMBL/GenBank/DDBJ whole genome shotgun (WGS) entry which is preliminary data.</text>
</comment>
<reference evidence="1 2" key="1">
    <citation type="journal article" date="2019" name="Sci. Rep.">
        <title>Orb-weaving spider Araneus ventricosus genome elucidates the spidroin gene catalogue.</title>
        <authorList>
            <person name="Kono N."/>
            <person name="Nakamura H."/>
            <person name="Ohtoshi R."/>
            <person name="Moran D.A.P."/>
            <person name="Shinohara A."/>
            <person name="Yoshida Y."/>
            <person name="Fujiwara M."/>
            <person name="Mori M."/>
            <person name="Tomita M."/>
            <person name="Arakawa K."/>
        </authorList>
    </citation>
    <scope>NUCLEOTIDE SEQUENCE [LARGE SCALE GENOMIC DNA]</scope>
</reference>
<organism evidence="1 2">
    <name type="scientific">Araneus ventricosus</name>
    <name type="common">Orbweaver spider</name>
    <name type="synonym">Epeira ventricosa</name>
    <dbReference type="NCBI Taxonomy" id="182803"/>
    <lineage>
        <taxon>Eukaryota</taxon>
        <taxon>Metazoa</taxon>
        <taxon>Ecdysozoa</taxon>
        <taxon>Arthropoda</taxon>
        <taxon>Chelicerata</taxon>
        <taxon>Arachnida</taxon>
        <taxon>Araneae</taxon>
        <taxon>Araneomorphae</taxon>
        <taxon>Entelegynae</taxon>
        <taxon>Araneoidea</taxon>
        <taxon>Araneidae</taxon>
        <taxon>Araneus</taxon>
    </lineage>
</organism>
<dbReference type="Proteomes" id="UP000499080">
    <property type="component" value="Unassembled WGS sequence"/>
</dbReference>
<gene>
    <name evidence="1" type="ORF">AVEN_82670_1</name>
</gene>
<evidence type="ECO:0000313" key="1">
    <source>
        <dbReference type="EMBL" id="GBN45720.1"/>
    </source>
</evidence>
<sequence>MDNLLMKKLTGAVEEKSCIRDQKPYDTIIQLFSQGINEPIVHVGANGISNRRRHGKIHVCRVASRKLGLPTDQTISWRAFLKGSSPSAIIAALKGER</sequence>
<dbReference type="AlphaFoldDB" id="A0A4Y2P5L3"/>
<keyword evidence="2" id="KW-1185">Reference proteome</keyword>
<proteinExistence type="predicted"/>
<protein>
    <submittedName>
        <fullName evidence="1">Uncharacterized protein</fullName>
    </submittedName>
</protein>
<evidence type="ECO:0000313" key="2">
    <source>
        <dbReference type="Proteomes" id="UP000499080"/>
    </source>
</evidence>